<sequence length="466" mass="51488">MMKTSTEYFPHLITKVVPTLLIMTTITASYNSAIANDKLPALQLNKISFKQTATKQITKPLTKEFSQSSETLNTEQIKQVAKQQNATIVQYSIIADESVVNGKTEAQESELYIWVIKPTGDVQFRKVDLKALGEIEKNSFLNLFKRHRHNLGARSEVTKGVKLKYNPNKNFSRTDLQKLHQILIKPIADLLPQKPNEPLIFIPQGDLFSVPFAALQDEKGKYLIEKHTISTAPSVQILDLLYQRKNKGKGEQSFIPTNITGDELLIVGNPTAPKTPFKTGKEICKVPPLPGAEKEAKNIAEMFQAQPLIGDAATETAIVKKMPQARIIHLATYTLPNNCVEENSPGVIALASSERDDGWLKTEEIQNLNLKADLVVLAGCDTALGKITGDGVIGLSRAFLAAGADSVIGSLWDVDDMKTAFLITEFYGNLRKNTDKAGALRQAMLETMKKYPNPQDWAAFTLIGLL</sequence>
<dbReference type="EMBL" id="JACJTA010000015">
    <property type="protein sequence ID" value="MBD2604805.1"/>
    <property type="molecule type" value="Genomic_DNA"/>
</dbReference>
<dbReference type="Pfam" id="PF12770">
    <property type="entry name" value="CHAT"/>
    <property type="match status" value="1"/>
</dbReference>
<reference evidence="2 3" key="1">
    <citation type="journal article" date="2020" name="ISME J.">
        <title>Comparative genomics reveals insights into cyanobacterial evolution and habitat adaptation.</title>
        <authorList>
            <person name="Chen M.Y."/>
            <person name="Teng W.K."/>
            <person name="Zhao L."/>
            <person name="Hu C.X."/>
            <person name="Zhou Y.K."/>
            <person name="Han B.P."/>
            <person name="Song L.R."/>
            <person name="Shu W.S."/>
        </authorList>
    </citation>
    <scope>NUCLEOTIDE SEQUENCE [LARGE SCALE GENOMIC DNA]</scope>
    <source>
        <strain evidence="2 3">FACHB-248</strain>
    </source>
</reference>
<protein>
    <submittedName>
        <fullName evidence="2">CHAT domain-containing protein</fullName>
    </submittedName>
</protein>
<name>A0ABR8GP29_9CYAN</name>
<accession>A0ABR8GP29</accession>
<keyword evidence="3" id="KW-1185">Reference proteome</keyword>
<dbReference type="Proteomes" id="UP000660380">
    <property type="component" value="Unassembled WGS sequence"/>
</dbReference>
<organism evidence="2 3">
    <name type="scientific">Scytonema hofmannii FACHB-248</name>
    <dbReference type="NCBI Taxonomy" id="1842502"/>
    <lineage>
        <taxon>Bacteria</taxon>
        <taxon>Bacillati</taxon>
        <taxon>Cyanobacteriota</taxon>
        <taxon>Cyanophyceae</taxon>
        <taxon>Nostocales</taxon>
        <taxon>Scytonemataceae</taxon>
        <taxon>Scytonema</taxon>
    </lineage>
</organism>
<dbReference type="PANTHER" id="PTHR10098">
    <property type="entry name" value="RAPSYN-RELATED"/>
    <property type="match status" value="1"/>
</dbReference>
<proteinExistence type="predicted"/>
<dbReference type="PANTHER" id="PTHR10098:SF108">
    <property type="entry name" value="TETRATRICOPEPTIDE REPEAT PROTEIN 28"/>
    <property type="match status" value="1"/>
</dbReference>
<gene>
    <name evidence="2" type="ORF">H6G81_09775</name>
</gene>
<evidence type="ECO:0000313" key="3">
    <source>
        <dbReference type="Proteomes" id="UP000660380"/>
    </source>
</evidence>
<feature type="domain" description="CHAT" evidence="1">
    <location>
        <begin position="175"/>
        <end position="464"/>
    </location>
</feature>
<evidence type="ECO:0000313" key="2">
    <source>
        <dbReference type="EMBL" id="MBD2604805.1"/>
    </source>
</evidence>
<dbReference type="InterPro" id="IPR024983">
    <property type="entry name" value="CHAT_dom"/>
</dbReference>
<comment type="caution">
    <text evidence="2">The sequence shown here is derived from an EMBL/GenBank/DDBJ whole genome shotgun (WGS) entry which is preliminary data.</text>
</comment>
<dbReference type="RefSeq" id="WP_084763069.1">
    <property type="nucleotide sequence ID" value="NZ_JACJTA010000015.1"/>
</dbReference>
<evidence type="ECO:0000259" key="1">
    <source>
        <dbReference type="Pfam" id="PF12770"/>
    </source>
</evidence>